<accession>A0A316UTW5</accession>
<evidence type="ECO:0000256" key="1">
    <source>
        <dbReference type="SAM" id="MobiDB-lite"/>
    </source>
</evidence>
<sequence>MPSPRRRDARSTLVWLLGCPQTTRWESLSLVTLLMASLKCQSLVVLPYGANARRVYEERGREPAVPFPFAAHIPISFHRLWSPKPRPTNCKATKTEALLIAPPLLLPSPSFEPMGTSVDPTHTVTPPSMLVRACCTFEHDDLRLEAPSFHRQLFFLPPVYPPKPSSPSSSTAPSHATTTMPIVWVVRVTEDLRHLRPPVSSHRFSASLPSIFHLPLASEPLPRSTSSSSSSTDSDSTC</sequence>
<dbReference type="GeneID" id="37025188"/>
<protein>
    <submittedName>
        <fullName evidence="2">Uncharacterized protein</fullName>
    </submittedName>
</protein>
<proteinExistence type="predicted"/>
<name>A0A316UTW5_9BASI</name>
<organism evidence="2 3">
    <name type="scientific">Jaminaea rosea</name>
    <dbReference type="NCBI Taxonomy" id="1569628"/>
    <lineage>
        <taxon>Eukaryota</taxon>
        <taxon>Fungi</taxon>
        <taxon>Dikarya</taxon>
        <taxon>Basidiomycota</taxon>
        <taxon>Ustilaginomycotina</taxon>
        <taxon>Exobasidiomycetes</taxon>
        <taxon>Microstromatales</taxon>
        <taxon>Microstromatales incertae sedis</taxon>
        <taxon>Jaminaea</taxon>
    </lineage>
</organism>
<evidence type="ECO:0000313" key="2">
    <source>
        <dbReference type="EMBL" id="PWN28740.1"/>
    </source>
</evidence>
<feature type="compositionally biased region" description="Low complexity" evidence="1">
    <location>
        <begin position="224"/>
        <end position="238"/>
    </location>
</feature>
<keyword evidence="3" id="KW-1185">Reference proteome</keyword>
<dbReference type="RefSeq" id="XP_025363352.1">
    <property type="nucleotide sequence ID" value="XM_025503365.1"/>
</dbReference>
<dbReference type="AlphaFoldDB" id="A0A316UTW5"/>
<feature type="region of interest" description="Disordered" evidence="1">
    <location>
        <begin position="218"/>
        <end position="238"/>
    </location>
</feature>
<evidence type="ECO:0000313" key="3">
    <source>
        <dbReference type="Proteomes" id="UP000245884"/>
    </source>
</evidence>
<dbReference type="EMBL" id="KZ819664">
    <property type="protein sequence ID" value="PWN28740.1"/>
    <property type="molecule type" value="Genomic_DNA"/>
</dbReference>
<gene>
    <name evidence="2" type="ORF">BDZ90DRAFT_129437</name>
</gene>
<reference evidence="2 3" key="1">
    <citation type="journal article" date="2018" name="Mol. Biol. Evol.">
        <title>Broad Genomic Sampling Reveals a Smut Pathogenic Ancestry of the Fungal Clade Ustilaginomycotina.</title>
        <authorList>
            <person name="Kijpornyongpan T."/>
            <person name="Mondo S.J."/>
            <person name="Barry K."/>
            <person name="Sandor L."/>
            <person name="Lee J."/>
            <person name="Lipzen A."/>
            <person name="Pangilinan J."/>
            <person name="LaButti K."/>
            <person name="Hainaut M."/>
            <person name="Henrissat B."/>
            <person name="Grigoriev I.V."/>
            <person name="Spatafora J.W."/>
            <person name="Aime M.C."/>
        </authorList>
    </citation>
    <scope>NUCLEOTIDE SEQUENCE [LARGE SCALE GENOMIC DNA]</scope>
    <source>
        <strain evidence="2 3">MCA 5214</strain>
    </source>
</reference>
<dbReference type="Proteomes" id="UP000245884">
    <property type="component" value="Unassembled WGS sequence"/>
</dbReference>